<evidence type="ECO:0000313" key="2">
    <source>
        <dbReference type="EMBL" id="KOA83290.1"/>
    </source>
</evidence>
<comment type="caution">
    <text evidence="2">The sequence shown here is derived from an EMBL/GenBank/DDBJ whole genome shotgun (WGS) entry which is preliminary data.</text>
</comment>
<sequence length="200" mass="21527">MSEKVLTRRKFSTRQITTIGALFAIVIVLGATGLGFIPVPPVNLTIMHIPVIVGSLVEGPIVGGMLGFLFGCFSMFHAINTPMPVSFIFLNPVVSILPRILIGVTPYLVYKYLNIKKYTKIRIGIAAAVGSFTNTLGVVGLMYVLYLEQYSQALHISTSVASKTMFLLVLNGFNSAGLSIVVALPIVLAVKKVRGIRGSK</sequence>
<feature type="transmembrane region" description="Helical" evidence="1">
    <location>
        <begin position="88"/>
        <end position="109"/>
    </location>
</feature>
<protein>
    <submittedName>
        <fullName evidence="2">Membrane protein</fullName>
    </submittedName>
</protein>
<name>A0A9Q1UWU0_CLOBO</name>
<keyword evidence="1" id="KW-0812">Transmembrane</keyword>
<feature type="transmembrane region" description="Helical" evidence="1">
    <location>
        <begin position="166"/>
        <end position="190"/>
    </location>
</feature>
<reference evidence="2 3" key="1">
    <citation type="submission" date="2015-07" db="EMBL/GenBank/DDBJ databases">
        <title>Draft genome sequences of 17 French Clostridium botulinum group III.</title>
        <authorList>
            <person name="Woudstra C."/>
            <person name="Le Marechal C."/>
            <person name="Souillard R."/>
            <person name="Bayon-Auboyer M.-H."/>
            <person name="Dessouter D."/>
            <person name="Fach P."/>
        </authorList>
    </citation>
    <scope>NUCLEOTIDE SEQUENCE [LARGE SCALE GENOMIC DNA]</scope>
    <source>
        <strain evidence="2 3">12LNRI-CD</strain>
    </source>
</reference>
<dbReference type="InterPro" id="IPR024529">
    <property type="entry name" value="ECF_trnsprt_substrate-spec"/>
</dbReference>
<feature type="transmembrane region" description="Helical" evidence="1">
    <location>
        <begin position="16"/>
        <end position="39"/>
    </location>
</feature>
<dbReference type="GO" id="GO:0022857">
    <property type="term" value="F:transmembrane transporter activity"/>
    <property type="evidence" value="ECO:0007669"/>
    <property type="project" value="InterPro"/>
</dbReference>
<proteinExistence type="predicted"/>
<dbReference type="EMBL" id="LGVR01000087">
    <property type="protein sequence ID" value="KOA83290.1"/>
    <property type="molecule type" value="Genomic_DNA"/>
</dbReference>
<accession>A0A9Q1UWU0</accession>
<organism evidence="2 3">
    <name type="scientific">Clostridium botulinum</name>
    <dbReference type="NCBI Taxonomy" id="1491"/>
    <lineage>
        <taxon>Bacteria</taxon>
        <taxon>Bacillati</taxon>
        <taxon>Bacillota</taxon>
        <taxon>Clostridia</taxon>
        <taxon>Eubacteriales</taxon>
        <taxon>Clostridiaceae</taxon>
        <taxon>Clostridium</taxon>
    </lineage>
</organism>
<evidence type="ECO:0000256" key="1">
    <source>
        <dbReference type="SAM" id="Phobius"/>
    </source>
</evidence>
<feature type="transmembrane region" description="Helical" evidence="1">
    <location>
        <begin position="121"/>
        <end position="146"/>
    </location>
</feature>
<dbReference type="Pfam" id="PF12822">
    <property type="entry name" value="ECF_trnsprt"/>
    <property type="match status" value="1"/>
</dbReference>
<gene>
    <name evidence="2" type="ORF">ADU74_12480</name>
</gene>
<dbReference type="Proteomes" id="UP000037540">
    <property type="component" value="Unassembled WGS sequence"/>
</dbReference>
<dbReference type="AlphaFoldDB" id="A0A9Q1UWU0"/>
<keyword evidence="1" id="KW-1133">Transmembrane helix</keyword>
<evidence type="ECO:0000313" key="3">
    <source>
        <dbReference type="Proteomes" id="UP000037540"/>
    </source>
</evidence>
<dbReference type="RefSeq" id="WP_029169329.1">
    <property type="nucleotide sequence ID" value="NZ_LGVO01000045.1"/>
</dbReference>
<feature type="transmembrane region" description="Helical" evidence="1">
    <location>
        <begin position="51"/>
        <end position="76"/>
    </location>
</feature>
<dbReference type="Gene3D" id="1.10.1760.20">
    <property type="match status" value="1"/>
</dbReference>
<keyword evidence="1" id="KW-0472">Membrane</keyword>